<feature type="transmembrane region" description="Helical" evidence="1">
    <location>
        <begin position="506"/>
        <end position="529"/>
    </location>
</feature>
<evidence type="ECO:0000313" key="2">
    <source>
        <dbReference type="EMBL" id="KAL2318620.1"/>
    </source>
</evidence>
<keyword evidence="1" id="KW-1133">Transmembrane helix</keyword>
<protein>
    <submittedName>
        <fullName evidence="2">Uncharacterized protein</fullName>
    </submittedName>
</protein>
<dbReference type="Gene3D" id="1.20.1250.20">
    <property type="entry name" value="MFS general substrate transporter like domains"/>
    <property type="match status" value="1"/>
</dbReference>
<feature type="transmembrane region" description="Helical" evidence="1">
    <location>
        <begin position="337"/>
        <end position="357"/>
    </location>
</feature>
<accession>A0ABD1L6G1</accession>
<keyword evidence="3" id="KW-1185">Reference proteome</keyword>
<dbReference type="AlphaFoldDB" id="A0ABD1L6G1"/>
<feature type="transmembrane region" description="Helical" evidence="1">
    <location>
        <begin position="420"/>
        <end position="441"/>
    </location>
</feature>
<dbReference type="PANTHER" id="PTHR11654">
    <property type="entry name" value="OLIGOPEPTIDE TRANSPORTER-RELATED"/>
    <property type="match status" value="1"/>
</dbReference>
<organism evidence="2 3">
    <name type="scientific">Flemingia macrophylla</name>
    <dbReference type="NCBI Taxonomy" id="520843"/>
    <lineage>
        <taxon>Eukaryota</taxon>
        <taxon>Viridiplantae</taxon>
        <taxon>Streptophyta</taxon>
        <taxon>Embryophyta</taxon>
        <taxon>Tracheophyta</taxon>
        <taxon>Spermatophyta</taxon>
        <taxon>Magnoliopsida</taxon>
        <taxon>eudicotyledons</taxon>
        <taxon>Gunneridae</taxon>
        <taxon>Pentapetalae</taxon>
        <taxon>rosids</taxon>
        <taxon>fabids</taxon>
        <taxon>Fabales</taxon>
        <taxon>Fabaceae</taxon>
        <taxon>Papilionoideae</taxon>
        <taxon>50 kb inversion clade</taxon>
        <taxon>NPAAA clade</taxon>
        <taxon>indigoferoid/millettioid clade</taxon>
        <taxon>Phaseoleae</taxon>
        <taxon>Flemingia</taxon>
    </lineage>
</organism>
<feature type="transmembrane region" description="Helical" evidence="1">
    <location>
        <begin position="217"/>
        <end position="236"/>
    </location>
</feature>
<dbReference type="EMBL" id="JBGMDY010000011">
    <property type="protein sequence ID" value="KAL2318620.1"/>
    <property type="molecule type" value="Genomic_DNA"/>
</dbReference>
<keyword evidence="1" id="KW-0812">Transmembrane</keyword>
<reference evidence="2 3" key="1">
    <citation type="submission" date="2024-08" db="EMBL/GenBank/DDBJ databases">
        <title>Insights into the chromosomal genome structure of Flemingia macrophylla.</title>
        <authorList>
            <person name="Ding Y."/>
            <person name="Zhao Y."/>
            <person name="Bi W."/>
            <person name="Wu M."/>
            <person name="Zhao G."/>
            <person name="Gong Y."/>
            <person name="Li W."/>
            <person name="Zhang P."/>
        </authorList>
    </citation>
    <scope>NUCLEOTIDE SEQUENCE [LARGE SCALE GENOMIC DNA]</scope>
    <source>
        <strain evidence="2">DYQJB</strain>
        <tissue evidence="2">Leaf</tissue>
    </source>
</reference>
<keyword evidence="1" id="KW-0472">Membrane</keyword>
<name>A0ABD1L6G1_9FABA</name>
<feature type="transmembrane region" description="Helical" evidence="1">
    <location>
        <begin position="181"/>
        <end position="205"/>
    </location>
</feature>
<feature type="transmembrane region" description="Helical" evidence="1">
    <location>
        <begin position="42"/>
        <end position="67"/>
    </location>
</feature>
<comment type="caution">
    <text evidence="2">The sequence shown here is derived from an EMBL/GenBank/DDBJ whole genome shotgun (WGS) entry which is preliminary data.</text>
</comment>
<feature type="transmembrane region" description="Helical" evidence="1">
    <location>
        <begin position="377"/>
        <end position="399"/>
    </location>
</feature>
<evidence type="ECO:0000313" key="3">
    <source>
        <dbReference type="Proteomes" id="UP001603857"/>
    </source>
</evidence>
<feature type="transmembrane region" description="Helical" evidence="1">
    <location>
        <begin position="88"/>
        <end position="118"/>
    </location>
</feature>
<gene>
    <name evidence="2" type="ORF">Fmac_032496</name>
</gene>
<evidence type="ECO:0000256" key="1">
    <source>
        <dbReference type="SAM" id="Phobius"/>
    </source>
</evidence>
<sequence>MALQEHSSSEVNTIPAPRSFTIASGRNIIFSKTYLFVFPKTLLFIGGLFASYQFVEIAVVSTLVDYLTNFLGTEQRRAVVVTTLQDALSSIVFVFVSSIAEAYLGCFTMITLCAAASIEGLMLLWMSTTTSTASVVYVAIFLLALGKSGQKLSENFLKYQFVEKIRAKMEREQDQIGESRIIINIWLPLFVFSVGYGIQFCVASTMNNVTYENMARFAALLMGGTHLWFLFGHVGYRCEELSDESNLHMIYRICKAAFEKRKSKYPATANSYHWKNYMQKHCYDHGKGVGLLPRVPRLFRWLDKAAIIEGEDCSDLEVQEKKGKLCMVKEVREVKSLVLLIYLSFSISGYYLFQATGMTYFVLQVNIMTRTLHGNDMWILILIRVVMFHMSQFICFVINNFAFLRLKKLKAMDDRSKRKAGALAMVGVGILSAVTCSLVAWKVEGRRLSIIHNENGDLKQGGRNTTMALVPQFVLLGITEGLVEGGLKSLFEGIVASSLCSFVDSFIEMVLGTGKLLTMPVFFIFSFWLKETINTSHLDRFYLMLGILNTAFLLVFGYYSIRYVYKEAWPEDEELTMALEHAHRQPQPDSRRANDDDDNKHNWWTKVRSLVMIRRMMKVSWDAMISSDTEARYDA</sequence>
<feature type="transmembrane region" description="Helical" evidence="1">
    <location>
        <begin position="541"/>
        <end position="561"/>
    </location>
</feature>
<dbReference type="InterPro" id="IPR036259">
    <property type="entry name" value="MFS_trans_sf"/>
</dbReference>
<feature type="transmembrane region" description="Helical" evidence="1">
    <location>
        <begin position="124"/>
        <end position="145"/>
    </location>
</feature>
<proteinExistence type="predicted"/>
<dbReference type="Proteomes" id="UP001603857">
    <property type="component" value="Unassembled WGS sequence"/>
</dbReference>